<evidence type="ECO:0000256" key="6">
    <source>
        <dbReference type="ARBA" id="ARBA00023136"/>
    </source>
</evidence>
<dbReference type="PROSITE" id="PS50850">
    <property type="entry name" value="MFS"/>
    <property type="match status" value="1"/>
</dbReference>
<comment type="subcellular location">
    <subcellularLocation>
        <location evidence="1">Cell membrane</location>
        <topology evidence="1">Multi-pass membrane protein</topology>
    </subcellularLocation>
</comment>
<dbReference type="InterPro" id="IPR011701">
    <property type="entry name" value="MFS"/>
</dbReference>
<accession>A0A6G2CBP0</accession>
<dbReference type="PANTHER" id="PTHR23514:SF3">
    <property type="entry name" value="BYPASS OF STOP CODON PROTEIN 6"/>
    <property type="match status" value="1"/>
</dbReference>
<dbReference type="SUPFAM" id="SSF103473">
    <property type="entry name" value="MFS general substrate transporter"/>
    <property type="match status" value="1"/>
</dbReference>
<comment type="caution">
    <text evidence="7">The sequence shown here is derived from an EMBL/GenBank/DDBJ whole genome shotgun (WGS) entry which is preliminary data.</text>
</comment>
<dbReference type="GO" id="GO:0022857">
    <property type="term" value="F:transmembrane transporter activity"/>
    <property type="evidence" value="ECO:0007669"/>
    <property type="project" value="InterPro"/>
</dbReference>
<keyword evidence="6" id="KW-0472">Membrane</keyword>
<dbReference type="Gene3D" id="1.20.1250.20">
    <property type="entry name" value="MFS general substrate transporter like domains"/>
    <property type="match status" value="1"/>
</dbReference>
<keyword evidence="5" id="KW-1133">Transmembrane helix</keyword>
<proteinExistence type="inferred from homology"/>
<dbReference type="EMBL" id="WMQV01000006">
    <property type="protein sequence ID" value="MTL93698.1"/>
    <property type="molecule type" value="Genomic_DNA"/>
</dbReference>
<name>A0A6G2CBP0_9FIRM</name>
<evidence type="ECO:0000256" key="2">
    <source>
        <dbReference type="ARBA" id="ARBA00008335"/>
    </source>
</evidence>
<dbReference type="PANTHER" id="PTHR23514">
    <property type="entry name" value="BYPASS OF STOP CODON PROTEIN 6"/>
    <property type="match status" value="1"/>
</dbReference>
<dbReference type="Pfam" id="PF07690">
    <property type="entry name" value="MFS_1"/>
    <property type="match status" value="1"/>
</dbReference>
<dbReference type="InterPro" id="IPR036259">
    <property type="entry name" value="MFS_trans_sf"/>
</dbReference>
<keyword evidence="3" id="KW-0813">Transport</keyword>
<evidence type="ECO:0000256" key="4">
    <source>
        <dbReference type="ARBA" id="ARBA00022692"/>
    </source>
</evidence>
<comment type="similarity">
    <text evidence="2">Belongs to the major facilitator superfamily.</text>
</comment>
<dbReference type="InterPro" id="IPR051788">
    <property type="entry name" value="MFS_Transporter"/>
</dbReference>
<sequence length="389" mass="42487">MMTTILLIIIYIAYIGLGIPDSLLGVAWPAIYREFGLPVSTVSCISLLISVGTVISSLLSARVINKFGTGKVAAVSTSMTAIALLGFSLSNNLLWLCLSAIPLGLGAGAIDAAMNNYVALHYSSKHMNFLHCFYGIGVSFSPYLMSMALSNQSDWRNGYQNVFYFQLAISMICIISLPLWNRVKESVHVQEEKTHPLKLSELVKIPSVRWVWGAFIGLGAMESLRAVWTSTFLVNAKGMASYHAAKVIMIYYIGMTLGRLLSGILADKLSSWKLIKIGQFITILAILLLLLPLSLESSILGLFLIGLGISPIFPNLIHLTPENFGKNLSQSVMGTQIAACYAATILTPPFFGLIAELFGLNLFPLTLFIAFIVMLFSIICLTRKLKKSN</sequence>
<protein>
    <submittedName>
        <fullName evidence="7">MFS transporter</fullName>
    </submittedName>
</protein>
<evidence type="ECO:0000256" key="5">
    <source>
        <dbReference type="ARBA" id="ARBA00022989"/>
    </source>
</evidence>
<dbReference type="AlphaFoldDB" id="A0A6G2CBP0"/>
<organism evidence="7">
    <name type="scientific">Turicibacter sanguinis</name>
    <dbReference type="NCBI Taxonomy" id="154288"/>
    <lineage>
        <taxon>Bacteria</taxon>
        <taxon>Bacillati</taxon>
        <taxon>Bacillota</taxon>
        <taxon>Erysipelotrichia</taxon>
        <taxon>Erysipelotrichales</taxon>
        <taxon>Turicibacteraceae</taxon>
        <taxon>Turicibacter</taxon>
    </lineage>
</organism>
<gene>
    <name evidence="7" type="ORF">GMA64_04085</name>
</gene>
<evidence type="ECO:0000313" key="7">
    <source>
        <dbReference type="EMBL" id="MTL93698.1"/>
    </source>
</evidence>
<keyword evidence="4" id="KW-0812">Transmembrane</keyword>
<dbReference type="GO" id="GO:0005886">
    <property type="term" value="C:plasma membrane"/>
    <property type="evidence" value="ECO:0007669"/>
    <property type="project" value="UniProtKB-SubCell"/>
</dbReference>
<reference evidence="7" key="1">
    <citation type="journal article" date="2019" name="Nat. Med.">
        <title>A library of human gut bacterial isolates paired with longitudinal multiomics data enables mechanistic microbiome research.</title>
        <authorList>
            <person name="Poyet M."/>
            <person name="Groussin M."/>
            <person name="Gibbons S.M."/>
            <person name="Avila-Pacheco J."/>
            <person name="Jiang X."/>
            <person name="Kearney S.M."/>
            <person name="Perrotta A.R."/>
            <person name="Berdy B."/>
            <person name="Zhao S."/>
            <person name="Lieberman T.D."/>
            <person name="Swanson P.K."/>
            <person name="Smith M."/>
            <person name="Roesemann S."/>
            <person name="Alexander J.E."/>
            <person name="Rich S.A."/>
            <person name="Livny J."/>
            <person name="Vlamakis H."/>
            <person name="Clish C."/>
            <person name="Bullock K."/>
            <person name="Deik A."/>
            <person name="Scott J."/>
            <person name="Pierce K.A."/>
            <person name="Xavier R.J."/>
            <person name="Alm E.J."/>
        </authorList>
    </citation>
    <scope>NUCLEOTIDE SEQUENCE</scope>
    <source>
        <strain evidence="7">BIOML-A179</strain>
    </source>
</reference>
<evidence type="ECO:0000256" key="3">
    <source>
        <dbReference type="ARBA" id="ARBA00022448"/>
    </source>
</evidence>
<dbReference type="InterPro" id="IPR020846">
    <property type="entry name" value="MFS_dom"/>
</dbReference>
<evidence type="ECO:0000256" key="1">
    <source>
        <dbReference type="ARBA" id="ARBA00004651"/>
    </source>
</evidence>